<evidence type="ECO:0000259" key="1">
    <source>
        <dbReference type="Pfam" id="PF00078"/>
    </source>
</evidence>
<protein>
    <recommendedName>
        <fullName evidence="1">Reverse transcriptase domain-containing protein</fullName>
    </recommendedName>
</protein>
<accession>A0AAD9NZ09</accession>
<proteinExistence type="predicted"/>
<dbReference type="AlphaFoldDB" id="A0AAD9NZ09"/>
<evidence type="ECO:0000313" key="3">
    <source>
        <dbReference type="Proteomes" id="UP001209878"/>
    </source>
</evidence>
<keyword evidence="3" id="KW-1185">Reference proteome</keyword>
<reference evidence="2" key="1">
    <citation type="journal article" date="2023" name="Mol. Biol. Evol.">
        <title>Third-Generation Sequencing Reveals the Adaptive Role of the Epigenome in Three Deep-Sea Polychaetes.</title>
        <authorList>
            <person name="Perez M."/>
            <person name="Aroh O."/>
            <person name="Sun Y."/>
            <person name="Lan Y."/>
            <person name="Juniper S.K."/>
            <person name="Young C.R."/>
            <person name="Angers B."/>
            <person name="Qian P.Y."/>
        </authorList>
    </citation>
    <scope>NUCLEOTIDE SEQUENCE</scope>
    <source>
        <strain evidence="2">R07B-5</strain>
    </source>
</reference>
<name>A0AAD9NZ09_RIDPI</name>
<sequence length="227" mass="25102">MGSVLCRLYHKILGERVERHYLISGSQKAFRKGDGLAENSYILQNVIADRKARCQPTNIAFLDVSKALDSVSHDSIFLAAASARIPQPLVEYVRSVYTGSTMRLSVKGEMSQEISVLRGVRQGDLLSPVLFNALVDLALRHIDHEIGTTEGYRYLGNLVGATGIVASTVKDLQRGIAELSRAPLKPQQRLFILRTNLIPGLYHSAVLGRLYKKPLKFLDQITRAATS</sequence>
<comment type="caution">
    <text evidence="2">The sequence shown here is derived from an EMBL/GenBank/DDBJ whole genome shotgun (WGS) entry which is preliminary data.</text>
</comment>
<dbReference type="InterPro" id="IPR000477">
    <property type="entry name" value="RT_dom"/>
</dbReference>
<dbReference type="Proteomes" id="UP001209878">
    <property type="component" value="Unassembled WGS sequence"/>
</dbReference>
<organism evidence="2 3">
    <name type="scientific">Ridgeia piscesae</name>
    <name type="common">Tubeworm</name>
    <dbReference type="NCBI Taxonomy" id="27915"/>
    <lineage>
        <taxon>Eukaryota</taxon>
        <taxon>Metazoa</taxon>
        <taxon>Spiralia</taxon>
        <taxon>Lophotrochozoa</taxon>
        <taxon>Annelida</taxon>
        <taxon>Polychaeta</taxon>
        <taxon>Sedentaria</taxon>
        <taxon>Canalipalpata</taxon>
        <taxon>Sabellida</taxon>
        <taxon>Siboglinidae</taxon>
        <taxon>Ridgeia</taxon>
    </lineage>
</organism>
<dbReference type="EMBL" id="JAODUO010000245">
    <property type="protein sequence ID" value="KAK2185098.1"/>
    <property type="molecule type" value="Genomic_DNA"/>
</dbReference>
<feature type="domain" description="Reverse transcriptase" evidence="1">
    <location>
        <begin position="3"/>
        <end position="146"/>
    </location>
</feature>
<dbReference type="SUPFAM" id="SSF56672">
    <property type="entry name" value="DNA/RNA polymerases"/>
    <property type="match status" value="1"/>
</dbReference>
<dbReference type="Pfam" id="PF00078">
    <property type="entry name" value="RVT_1"/>
    <property type="match status" value="1"/>
</dbReference>
<gene>
    <name evidence="2" type="ORF">NP493_246g02035</name>
</gene>
<evidence type="ECO:0000313" key="2">
    <source>
        <dbReference type="EMBL" id="KAK2185098.1"/>
    </source>
</evidence>
<dbReference type="InterPro" id="IPR043502">
    <property type="entry name" value="DNA/RNA_pol_sf"/>
</dbReference>
<dbReference type="PANTHER" id="PTHR19446">
    <property type="entry name" value="REVERSE TRANSCRIPTASES"/>
    <property type="match status" value="1"/>
</dbReference>